<dbReference type="SUPFAM" id="SSF54690">
    <property type="entry name" value="Molybdopterin synthase subunit MoaE"/>
    <property type="match status" value="1"/>
</dbReference>
<evidence type="ECO:0000256" key="6">
    <source>
        <dbReference type="ARBA" id="ARBA00023150"/>
    </source>
</evidence>
<dbReference type="FunFam" id="3.90.1170.40:FF:000001">
    <property type="entry name" value="Molybdopterin synthase catalytic subunit MoaE"/>
    <property type="match status" value="1"/>
</dbReference>
<dbReference type="HOGENOM" id="CLU_089568_2_1_4"/>
<dbReference type="CDD" id="cd00756">
    <property type="entry name" value="MoaE"/>
    <property type="match status" value="1"/>
</dbReference>
<evidence type="ECO:0000256" key="3">
    <source>
        <dbReference type="ARBA" id="ARBA00011950"/>
    </source>
</evidence>
<keyword evidence="15" id="KW-1185">Reference proteome</keyword>
<dbReference type="InterPro" id="IPR036563">
    <property type="entry name" value="MoaE_sf"/>
</dbReference>
<dbReference type="PANTHER" id="PTHR23404">
    <property type="entry name" value="MOLYBDOPTERIN SYNTHASE RELATED"/>
    <property type="match status" value="1"/>
</dbReference>
<evidence type="ECO:0000256" key="7">
    <source>
        <dbReference type="ARBA" id="ARBA00026066"/>
    </source>
</evidence>
<evidence type="ECO:0000256" key="8">
    <source>
        <dbReference type="ARBA" id="ARBA00029745"/>
    </source>
</evidence>
<dbReference type="Pfam" id="PF02391">
    <property type="entry name" value="MoaE"/>
    <property type="match status" value="1"/>
</dbReference>
<evidence type="ECO:0000256" key="4">
    <source>
        <dbReference type="ARBA" id="ARBA00013858"/>
    </source>
</evidence>
<dbReference type="OrthoDB" id="9803224at2"/>
<proteinExistence type="inferred from homology"/>
<evidence type="ECO:0000256" key="5">
    <source>
        <dbReference type="ARBA" id="ARBA00022679"/>
    </source>
</evidence>
<gene>
    <name evidence="14" type="primary">moaE</name>
    <name evidence="14" type="ORF">ebA6671</name>
</gene>
<sequence>MSVSVQQADFDVGAEIAALSQGRHEVGAVASFVGLVRDVSGGAEVAAMTLEHYPGMTERSLEDIVGEARRRWQLDGVRVIHRYGRLEPGDRIVFVGVAGAHRGEAFAACEFVMDYLKTRAPFWKLEETPDGAHWVDARDSDDSAAARWDTESVESESSPER</sequence>
<evidence type="ECO:0000256" key="9">
    <source>
        <dbReference type="ARBA" id="ARBA00030407"/>
    </source>
</evidence>
<dbReference type="InterPro" id="IPR003448">
    <property type="entry name" value="Mopterin_biosynth_MoaE"/>
</dbReference>
<keyword evidence="6" id="KW-0501">Molybdenum cofactor biosynthesis</keyword>
<dbReference type="EC" id="2.8.1.12" evidence="3"/>
<dbReference type="KEGG" id="eba:ebA6671"/>
<evidence type="ECO:0000256" key="11">
    <source>
        <dbReference type="ARBA" id="ARBA00032474"/>
    </source>
</evidence>
<dbReference type="RefSeq" id="WP_011239587.1">
    <property type="nucleotide sequence ID" value="NC_006513.1"/>
</dbReference>
<protein>
    <recommendedName>
        <fullName evidence="4">Molybdopterin synthase catalytic subunit</fullName>
        <ecNumber evidence="3">2.8.1.12</ecNumber>
    </recommendedName>
    <alternativeName>
        <fullName evidence="10">MPT synthase subunit 2</fullName>
    </alternativeName>
    <alternativeName>
        <fullName evidence="8">Molybdenum cofactor biosynthesis protein E</fullName>
    </alternativeName>
    <alternativeName>
        <fullName evidence="9">Molybdopterin-converting factor large subunit</fullName>
    </alternativeName>
    <alternativeName>
        <fullName evidence="11">Molybdopterin-converting factor subunit 2</fullName>
    </alternativeName>
</protein>
<evidence type="ECO:0000313" key="14">
    <source>
        <dbReference type="EMBL" id="CAI09936.1"/>
    </source>
</evidence>
<feature type="region of interest" description="Disordered" evidence="13">
    <location>
        <begin position="133"/>
        <end position="161"/>
    </location>
</feature>
<dbReference type="NCBIfam" id="NF007959">
    <property type="entry name" value="PRK10678.1"/>
    <property type="match status" value="1"/>
</dbReference>
<name>Q5NYC8_AROAE</name>
<evidence type="ECO:0000256" key="12">
    <source>
        <dbReference type="ARBA" id="ARBA00049878"/>
    </source>
</evidence>
<dbReference type="EMBL" id="CR555306">
    <property type="protein sequence ID" value="CAI09936.1"/>
    <property type="molecule type" value="Genomic_DNA"/>
</dbReference>
<dbReference type="Proteomes" id="UP000006552">
    <property type="component" value="Chromosome"/>
</dbReference>
<organism evidence="14 15">
    <name type="scientific">Aromatoleum aromaticum (strain DSM 19018 / LMG 30748 / EbN1)</name>
    <name type="common">Azoarcus sp. (strain EbN1)</name>
    <dbReference type="NCBI Taxonomy" id="76114"/>
    <lineage>
        <taxon>Bacteria</taxon>
        <taxon>Pseudomonadati</taxon>
        <taxon>Pseudomonadota</taxon>
        <taxon>Betaproteobacteria</taxon>
        <taxon>Rhodocyclales</taxon>
        <taxon>Rhodocyclaceae</taxon>
        <taxon>Aromatoleum</taxon>
    </lineage>
</organism>
<dbReference type="AlphaFoldDB" id="Q5NYC8"/>
<accession>Q5NYC8</accession>
<dbReference type="eggNOG" id="COG0314">
    <property type="taxonomic scope" value="Bacteria"/>
</dbReference>
<evidence type="ECO:0000256" key="1">
    <source>
        <dbReference type="ARBA" id="ARBA00005046"/>
    </source>
</evidence>
<dbReference type="Gene3D" id="3.90.1170.40">
    <property type="entry name" value="Molybdopterin biosynthesis MoaE subunit"/>
    <property type="match status" value="1"/>
</dbReference>
<dbReference type="GO" id="GO:0006777">
    <property type="term" value="P:Mo-molybdopterin cofactor biosynthetic process"/>
    <property type="evidence" value="ECO:0007669"/>
    <property type="project" value="UniProtKB-KW"/>
</dbReference>
<evidence type="ECO:0000313" key="15">
    <source>
        <dbReference type="Proteomes" id="UP000006552"/>
    </source>
</evidence>
<keyword evidence="5" id="KW-0808">Transferase</keyword>
<comment type="similarity">
    <text evidence="2">Belongs to the MoaE family.</text>
</comment>
<dbReference type="STRING" id="76114.ebA6671"/>
<evidence type="ECO:0000256" key="13">
    <source>
        <dbReference type="SAM" id="MobiDB-lite"/>
    </source>
</evidence>
<dbReference type="GO" id="GO:0030366">
    <property type="term" value="F:molybdopterin synthase activity"/>
    <property type="evidence" value="ECO:0007669"/>
    <property type="project" value="UniProtKB-EC"/>
</dbReference>
<comment type="catalytic activity">
    <reaction evidence="12">
        <text>2 [molybdopterin-synthase sulfur-carrier protein]-C-terminal-Gly-aminoethanethioate + cyclic pyranopterin phosphate + H2O = molybdopterin + 2 [molybdopterin-synthase sulfur-carrier protein]-C-terminal Gly-Gly + 2 H(+)</text>
        <dbReference type="Rhea" id="RHEA:26333"/>
        <dbReference type="Rhea" id="RHEA-COMP:12202"/>
        <dbReference type="Rhea" id="RHEA-COMP:19907"/>
        <dbReference type="ChEBI" id="CHEBI:15377"/>
        <dbReference type="ChEBI" id="CHEBI:15378"/>
        <dbReference type="ChEBI" id="CHEBI:58698"/>
        <dbReference type="ChEBI" id="CHEBI:59648"/>
        <dbReference type="ChEBI" id="CHEBI:90778"/>
        <dbReference type="ChEBI" id="CHEBI:232372"/>
        <dbReference type="EC" id="2.8.1.12"/>
    </reaction>
</comment>
<reference evidence="14 15" key="1">
    <citation type="journal article" date="2005" name="Arch. Microbiol.">
        <title>The genome sequence of an anaerobic aromatic-degrading denitrifying bacterium, strain EbN1.</title>
        <authorList>
            <person name="Rabus R."/>
            <person name="Kube M."/>
            <person name="Heider J."/>
            <person name="Beck A."/>
            <person name="Heitmann K."/>
            <person name="Widdel F."/>
            <person name="Reinhardt R."/>
        </authorList>
    </citation>
    <scope>NUCLEOTIDE SEQUENCE [LARGE SCALE GENOMIC DNA]</scope>
    <source>
        <strain evidence="14 15">EbN1</strain>
    </source>
</reference>
<evidence type="ECO:0000256" key="10">
    <source>
        <dbReference type="ARBA" id="ARBA00030781"/>
    </source>
</evidence>
<dbReference type="UniPathway" id="UPA00344"/>
<comment type="subunit">
    <text evidence="7">Heterotetramer of 2 MoaD subunits and 2 MoaE subunits. Also stable as homodimer. The enzyme changes between these two forms during catalysis.</text>
</comment>
<comment type="pathway">
    <text evidence="1">Cofactor biosynthesis; molybdopterin biosynthesis.</text>
</comment>
<evidence type="ECO:0000256" key="2">
    <source>
        <dbReference type="ARBA" id="ARBA00005426"/>
    </source>
</evidence>